<dbReference type="EMBL" id="QRZM01000008">
    <property type="protein sequence ID" value="RGV74044.1"/>
    <property type="molecule type" value="Genomic_DNA"/>
</dbReference>
<name>A0A412Z2A6_9FIRM</name>
<gene>
    <name evidence="2" type="ORF">DWW02_18790</name>
</gene>
<comment type="caution">
    <text evidence="2">The sequence shown here is derived from an EMBL/GenBank/DDBJ whole genome shotgun (WGS) entry which is preliminary data.</text>
</comment>
<evidence type="ECO:0000256" key="1">
    <source>
        <dbReference type="SAM" id="SignalP"/>
    </source>
</evidence>
<dbReference type="RefSeq" id="WP_117626320.1">
    <property type="nucleotide sequence ID" value="NZ_CAUHGS010000008.1"/>
</dbReference>
<proteinExistence type="predicted"/>
<protein>
    <submittedName>
        <fullName evidence="2">Uncharacterized protein</fullName>
    </submittedName>
</protein>
<reference evidence="2 3" key="1">
    <citation type="submission" date="2018-08" db="EMBL/GenBank/DDBJ databases">
        <title>A genome reference for cultivated species of the human gut microbiota.</title>
        <authorList>
            <person name="Zou Y."/>
            <person name="Xue W."/>
            <person name="Luo G."/>
        </authorList>
    </citation>
    <scope>NUCLEOTIDE SEQUENCE [LARGE SCALE GENOMIC DNA]</scope>
    <source>
        <strain evidence="2 3">AF14-18</strain>
    </source>
</reference>
<dbReference type="AlphaFoldDB" id="A0A412Z2A6"/>
<feature type="chain" id="PRO_5038490241" evidence="1">
    <location>
        <begin position="22"/>
        <end position="212"/>
    </location>
</feature>
<keyword evidence="1" id="KW-0732">Signal</keyword>
<evidence type="ECO:0000313" key="3">
    <source>
        <dbReference type="Proteomes" id="UP000284543"/>
    </source>
</evidence>
<feature type="signal peptide" evidence="1">
    <location>
        <begin position="1"/>
        <end position="21"/>
    </location>
</feature>
<evidence type="ECO:0000313" key="2">
    <source>
        <dbReference type="EMBL" id="RGV74044.1"/>
    </source>
</evidence>
<organism evidence="2 3">
    <name type="scientific">Enterocloster bolteae</name>
    <dbReference type="NCBI Taxonomy" id="208479"/>
    <lineage>
        <taxon>Bacteria</taxon>
        <taxon>Bacillati</taxon>
        <taxon>Bacillota</taxon>
        <taxon>Clostridia</taxon>
        <taxon>Lachnospirales</taxon>
        <taxon>Lachnospiraceae</taxon>
        <taxon>Enterocloster</taxon>
    </lineage>
</organism>
<dbReference type="Proteomes" id="UP000284543">
    <property type="component" value="Unassembled WGS sequence"/>
</dbReference>
<accession>A0A412Z2A6</accession>
<sequence length="212" mass="24440">MKMRWRVAAVIVCVAALSYCADNRPDLTLAEKPVIYLYPEQAQEVSVRLDYDGRLTDTIPAYGDGWKVTAWPDGRLVDHNDGKEYPYLFWEGEDRTAYDMTKGFVVLGSGTEAFLREKLEFLGLKEKEYEAFIEYWLPRMEGNPYNLITFQKEAYEETAGLLISPKPDSILRVFMVYMPLEQPVQAEEPELAPFERRGFTVVEWGGKEILAE</sequence>